<keyword evidence="3" id="KW-1185">Reference proteome</keyword>
<name>A0A285N7W3_NATPI</name>
<dbReference type="InterPro" id="IPR012337">
    <property type="entry name" value="RNaseH-like_sf"/>
</dbReference>
<dbReference type="SUPFAM" id="SSF53098">
    <property type="entry name" value="Ribonuclease H-like"/>
    <property type="match status" value="1"/>
</dbReference>
<gene>
    <name evidence="2" type="ORF">SAMN06269185_0894</name>
</gene>
<dbReference type="Proteomes" id="UP000219453">
    <property type="component" value="Unassembled WGS sequence"/>
</dbReference>
<dbReference type="GO" id="GO:0003676">
    <property type="term" value="F:nucleic acid binding"/>
    <property type="evidence" value="ECO:0007669"/>
    <property type="project" value="InterPro"/>
</dbReference>
<evidence type="ECO:0000313" key="2">
    <source>
        <dbReference type="EMBL" id="SNZ05572.1"/>
    </source>
</evidence>
<protein>
    <submittedName>
        <fullName evidence="2">Ribonuclease HI</fullName>
    </submittedName>
</protein>
<feature type="compositionally biased region" description="Basic and acidic residues" evidence="1">
    <location>
        <begin position="208"/>
        <end position="218"/>
    </location>
</feature>
<dbReference type="EMBL" id="OBEJ01000001">
    <property type="protein sequence ID" value="SNZ05572.1"/>
    <property type="molecule type" value="Genomic_DNA"/>
</dbReference>
<feature type="region of interest" description="Disordered" evidence="1">
    <location>
        <begin position="195"/>
        <end position="244"/>
    </location>
</feature>
<dbReference type="AlphaFoldDB" id="A0A285N7W3"/>
<dbReference type="InterPro" id="IPR036397">
    <property type="entry name" value="RNaseH_sf"/>
</dbReference>
<accession>A0A285N7W3</accession>
<dbReference type="Gene3D" id="3.30.420.10">
    <property type="entry name" value="Ribonuclease H-like superfamily/Ribonuclease H"/>
    <property type="match status" value="1"/>
</dbReference>
<evidence type="ECO:0000256" key="1">
    <source>
        <dbReference type="SAM" id="MobiDB-lite"/>
    </source>
</evidence>
<reference evidence="2 3" key="1">
    <citation type="submission" date="2017-09" db="EMBL/GenBank/DDBJ databases">
        <authorList>
            <person name="Ehlers B."/>
            <person name="Leendertz F.H."/>
        </authorList>
    </citation>
    <scope>NUCLEOTIDE SEQUENCE [LARGE SCALE GENOMIC DNA]</scope>
    <source>
        <strain evidence="2 3">DSM 27208</strain>
    </source>
</reference>
<organism evidence="2 3">
    <name type="scientific">Natronoarchaeum philippinense</name>
    <dbReference type="NCBI Taxonomy" id="558529"/>
    <lineage>
        <taxon>Archaea</taxon>
        <taxon>Methanobacteriati</taxon>
        <taxon>Methanobacteriota</taxon>
        <taxon>Stenosarchaea group</taxon>
        <taxon>Halobacteria</taxon>
        <taxon>Halobacteriales</taxon>
        <taxon>Natronoarchaeaceae</taxon>
    </lineage>
</organism>
<evidence type="ECO:0000313" key="3">
    <source>
        <dbReference type="Proteomes" id="UP000219453"/>
    </source>
</evidence>
<proteinExistence type="predicted"/>
<sequence>MSRIPPSSFGVEAVTYVPVRTSTVRSFKFIYPLVSRMAAHGRSGLRDLFDESPTPHIAHPPETHHRDYYVATDGSFRADGSGGLGAVIETRDGTRVARLSIAETVPDNNIAEYRALHLGLDVLAARAPDDARIGVLVDHDDLAENVNAAVLAGRHPDGKPPHELRTPPGVEHHWRGVRARLSGFETVRAARIRSEQNPAHPLANAPEQYEHVNREPDRCVLPGRIDRSPQQFPPPSRADRHASD</sequence>